<dbReference type="InterPro" id="IPR050557">
    <property type="entry name" value="RTX_toxin/Mannuronan_C5-epim"/>
</dbReference>
<dbReference type="PANTHER" id="PTHR38340:SF1">
    <property type="entry name" value="S-LAYER PROTEIN"/>
    <property type="match status" value="1"/>
</dbReference>
<comment type="caution">
    <text evidence="4">The sequence shown here is derived from an EMBL/GenBank/DDBJ whole genome shotgun (WGS) entry which is preliminary data.</text>
</comment>
<dbReference type="RefSeq" id="WP_284325638.1">
    <property type="nucleotide sequence ID" value="NZ_BSPP01000008.1"/>
</dbReference>
<feature type="region of interest" description="Disordered" evidence="3">
    <location>
        <begin position="18"/>
        <end position="51"/>
    </location>
</feature>
<evidence type="ECO:0008006" key="6">
    <source>
        <dbReference type="Google" id="ProtNLM"/>
    </source>
</evidence>
<dbReference type="AlphaFoldDB" id="A0AA37X2F2"/>
<dbReference type="Gene3D" id="2.150.10.10">
    <property type="entry name" value="Serralysin-like metalloprotease, C-terminal"/>
    <property type="match status" value="3"/>
</dbReference>
<organism evidence="4 5">
    <name type="scientific">Cypionkella aquatica</name>
    <dbReference type="NCBI Taxonomy" id="1756042"/>
    <lineage>
        <taxon>Bacteria</taxon>
        <taxon>Pseudomonadati</taxon>
        <taxon>Pseudomonadota</taxon>
        <taxon>Alphaproteobacteria</taxon>
        <taxon>Rhodobacterales</taxon>
        <taxon>Paracoccaceae</taxon>
        <taxon>Cypionkella</taxon>
    </lineage>
</organism>
<dbReference type="InterPro" id="IPR001343">
    <property type="entry name" value="Hemolysn_Ca-bd"/>
</dbReference>
<keyword evidence="5" id="KW-1185">Reference proteome</keyword>
<dbReference type="InterPro" id="IPR011049">
    <property type="entry name" value="Serralysin-like_metalloprot_C"/>
</dbReference>
<feature type="compositionally biased region" description="Polar residues" evidence="3">
    <location>
        <begin position="37"/>
        <end position="46"/>
    </location>
</feature>
<keyword evidence="2" id="KW-0964">Secreted</keyword>
<name>A0AA37X2F2_9RHOB</name>
<dbReference type="PANTHER" id="PTHR38340">
    <property type="entry name" value="S-LAYER PROTEIN"/>
    <property type="match status" value="1"/>
</dbReference>
<dbReference type="EMBL" id="BSPP01000008">
    <property type="protein sequence ID" value="GLS87455.1"/>
    <property type="molecule type" value="Genomic_DNA"/>
</dbReference>
<dbReference type="InterPro" id="IPR018511">
    <property type="entry name" value="Hemolysin-typ_Ca-bd_CS"/>
</dbReference>
<dbReference type="SUPFAM" id="SSF51120">
    <property type="entry name" value="beta-Roll"/>
    <property type="match status" value="2"/>
</dbReference>
<dbReference type="PRINTS" id="PR00313">
    <property type="entry name" value="CABNDNGRPT"/>
</dbReference>
<evidence type="ECO:0000313" key="5">
    <source>
        <dbReference type="Proteomes" id="UP001157355"/>
    </source>
</evidence>
<evidence type="ECO:0000256" key="1">
    <source>
        <dbReference type="ARBA" id="ARBA00004613"/>
    </source>
</evidence>
<dbReference type="Pfam" id="PF00353">
    <property type="entry name" value="HemolysinCabind"/>
    <property type="match status" value="4"/>
</dbReference>
<protein>
    <recommendedName>
        <fullName evidence="6">Calcium-binding protein</fullName>
    </recommendedName>
</protein>
<reference evidence="4 5" key="1">
    <citation type="journal article" date="2014" name="Int. J. Syst. Evol. Microbiol.">
        <title>Complete genome sequence of Corynebacterium casei LMG S-19264T (=DSM 44701T), isolated from a smear-ripened cheese.</title>
        <authorList>
            <consortium name="US DOE Joint Genome Institute (JGI-PGF)"/>
            <person name="Walter F."/>
            <person name="Albersmeier A."/>
            <person name="Kalinowski J."/>
            <person name="Ruckert C."/>
        </authorList>
    </citation>
    <scope>NUCLEOTIDE SEQUENCE [LARGE SCALE GENOMIC DNA]</scope>
    <source>
        <strain evidence="4 5">NBRC 111766</strain>
    </source>
</reference>
<evidence type="ECO:0000256" key="3">
    <source>
        <dbReference type="SAM" id="MobiDB-lite"/>
    </source>
</evidence>
<accession>A0AA37X2F2</accession>
<evidence type="ECO:0000313" key="4">
    <source>
        <dbReference type="EMBL" id="GLS87455.1"/>
    </source>
</evidence>
<dbReference type="GO" id="GO:0005509">
    <property type="term" value="F:calcium ion binding"/>
    <property type="evidence" value="ECO:0007669"/>
    <property type="project" value="InterPro"/>
</dbReference>
<dbReference type="Proteomes" id="UP001157355">
    <property type="component" value="Unassembled WGS sequence"/>
</dbReference>
<evidence type="ECO:0000256" key="2">
    <source>
        <dbReference type="ARBA" id="ARBA00022525"/>
    </source>
</evidence>
<proteinExistence type="predicted"/>
<comment type="subcellular location">
    <subcellularLocation>
        <location evidence="1">Secreted</location>
    </subcellularLocation>
</comment>
<sequence>MEFLLLLAIPLLGFAFSGSDDHNDDPEPEQPGDTLSGGESNDTLLGTTGADVISGNGGDDSLVGFAGDDTIRGGFGNDIVDGHLGDDYVNGGADDDTVLGYFGDDTLLGGRGDDVVLGEEGDDSIDLGDGNDTNWVSPEISQDAFAYGQLGDDQVFGGAGNDSIWDYAGENTLDGGDGDDEISATDNQLDGWETADDAADQVSGGAGDDVLVGDDGDTLLGGAGDDLMVTVHERDEAEAVTVGDYDGNADSLELHVDSAIADLTQWTLFSQTDTATGNVTLGLENNTDPAQTIELAYLTNATNFAIAQVTLIQN</sequence>
<dbReference type="PROSITE" id="PS00330">
    <property type="entry name" value="HEMOLYSIN_CALCIUM"/>
    <property type="match status" value="1"/>
</dbReference>
<gene>
    <name evidence="4" type="ORF">GCM10010873_24290</name>
</gene>
<dbReference type="GO" id="GO:0005576">
    <property type="term" value="C:extracellular region"/>
    <property type="evidence" value="ECO:0007669"/>
    <property type="project" value="UniProtKB-SubCell"/>
</dbReference>